<evidence type="ECO:0000256" key="5">
    <source>
        <dbReference type="ARBA" id="ARBA00022832"/>
    </source>
</evidence>
<organism evidence="14 15">
    <name type="scientific">Dyadobacter chenhuakuii</name>
    <dbReference type="NCBI Taxonomy" id="2909339"/>
    <lineage>
        <taxon>Bacteria</taxon>
        <taxon>Pseudomonadati</taxon>
        <taxon>Bacteroidota</taxon>
        <taxon>Cytophagia</taxon>
        <taxon>Cytophagales</taxon>
        <taxon>Spirosomataceae</taxon>
        <taxon>Dyadobacter</taxon>
    </lineage>
</organism>
<dbReference type="EC" id="1.14.19.-" evidence="14"/>
<evidence type="ECO:0000313" key="15">
    <source>
        <dbReference type="Proteomes" id="UP001139411"/>
    </source>
</evidence>
<accession>A0A9X1QA80</accession>
<dbReference type="InterPro" id="IPR005804">
    <property type="entry name" value="FA_desaturase_dom"/>
</dbReference>
<feature type="transmembrane region" description="Helical" evidence="12">
    <location>
        <begin position="306"/>
        <end position="323"/>
    </location>
</feature>
<dbReference type="Proteomes" id="UP001139411">
    <property type="component" value="Unassembled WGS sequence"/>
</dbReference>
<keyword evidence="8" id="KW-0408">Iron</keyword>
<evidence type="ECO:0000256" key="7">
    <source>
        <dbReference type="ARBA" id="ARBA00023002"/>
    </source>
</evidence>
<comment type="caution">
    <text evidence="14">The sequence shown here is derived from an EMBL/GenBank/DDBJ whole genome shotgun (WGS) entry which is preliminary data.</text>
</comment>
<feature type="transmembrane region" description="Helical" evidence="12">
    <location>
        <begin position="216"/>
        <end position="242"/>
    </location>
</feature>
<dbReference type="AlphaFoldDB" id="A0A9X1QA80"/>
<evidence type="ECO:0000256" key="3">
    <source>
        <dbReference type="ARBA" id="ARBA00022516"/>
    </source>
</evidence>
<keyword evidence="11" id="KW-0275">Fatty acid biosynthesis</keyword>
<protein>
    <submittedName>
        <fullName evidence="14">Fatty acid desaturase</fullName>
        <ecNumber evidence="14">1.14.19.-</ecNumber>
    </submittedName>
</protein>
<keyword evidence="7 14" id="KW-0560">Oxidoreductase</keyword>
<feature type="transmembrane region" description="Helical" evidence="12">
    <location>
        <begin position="47"/>
        <end position="68"/>
    </location>
</feature>
<keyword evidence="6 12" id="KW-1133">Transmembrane helix</keyword>
<keyword evidence="10 12" id="KW-0472">Membrane</keyword>
<evidence type="ECO:0000256" key="2">
    <source>
        <dbReference type="ARBA" id="ARBA00008749"/>
    </source>
</evidence>
<evidence type="ECO:0000259" key="13">
    <source>
        <dbReference type="Pfam" id="PF00487"/>
    </source>
</evidence>
<dbReference type="Pfam" id="PF00487">
    <property type="entry name" value="FA_desaturase"/>
    <property type="match status" value="1"/>
</dbReference>
<comment type="subcellular location">
    <subcellularLocation>
        <location evidence="1">Membrane</location>
        <topology evidence="1">Multi-pass membrane protein</topology>
    </subcellularLocation>
</comment>
<evidence type="ECO:0000256" key="12">
    <source>
        <dbReference type="SAM" id="Phobius"/>
    </source>
</evidence>
<keyword evidence="4 12" id="KW-0812">Transmembrane</keyword>
<reference evidence="14" key="1">
    <citation type="submission" date="2022-01" db="EMBL/GenBank/DDBJ databases">
        <title>Novel species in genus Dyadobacter.</title>
        <authorList>
            <person name="Ma C."/>
        </authorList>
    </citation>
    <scope>NUCLEOTIDE SEQUENCE</scope>
    <source>
        <strain evidence="14">CY357</strain>
    </source>
</reference>
<dbReference type="EMBL" id="JAKFFV010000001">
    <property type="protein sequence ID" value="MCF2496697.1"/>
    <property type="molecule type" value="Genomic_DNA"/>
</dbReference>
<dbReference type="InterPro" id="IPR015876">
    <property type="entry name" value="Acyl-CoA_DS"/>
</dbReference>
<dbReference type="PANTHER" id="PTHR11351:SF31">
    <property type="entry name" value="DESATURASE 1, ISOFORM A-RELATED"/>
    <property type="match status" value="1"/>
</dbReference>
<name>A0A9X1QA80_9BACT</name>
<feature type="domain" description="Fatty acid desaturase" evidence="13">
    <location>
        <begin position="77"/>
        <end position="298"/>
    </location>
</feature>
<dbReference type="GO" id="GO:0016020">
    <property type="term" value="C:membrane"/>
    <property type="evidence" value="ECO:0007669"/>
    <property type="project" value="UniProtKB-SubCell"/>
</dbReference>
<proteinExistence type="inferred from homology"/>
<keyword evidence="9" id="KW-0443">Lipid metabolism</keyword>
<dbReference type="GO" id="GO:0016717">
    <property type="term" value="F:oxidoreductase activity, acting on paired donors, with oxidation of a pair of donors resulting in the reduction of molecular oxygen to two molecules of water"/>
    <property type="evidence" value="ECO:0007669"/>
    <property type="project" value="InterPro"/>
</dbReference>
<evidence type="ECO:0000256" key="10">
    <source>
        <dbReference type="ARBA" id="ARBA00023136"/>
    </source>
</evidence>
<evidence type="ECO:0000256" key="4">
    <source>
        <dbReference type="ARBA" id="ARBA00022692"/>
    </source>
</evidence>
<dbReference type="GO" id="GO:0006633">
    <property type="term" value="P:fatty acid biosynthetic process"/>
    <property type="evidence" value="ECO:0007669"/>
    <property type="project" value="UniProtKB-KW"/>
</dbReference>
<dbReference type="RefSeq" id="WP_235125172.1">
    <property type="nucleotide sequence ID" value="NZ_JAKFFV010000001.1"/>
</dbReference>
<evidence type="ECO:0000256" key="1">
    <source>
        <dbReference type="ARBA" id="ARBA00004141"/>
    </source>
</evidence>
<keyword evidence="3" id="KW-0444">Lipid biosynthesis</keyword>
<evidence type="ECO:0000256" key="9">
    <source>
        <dbReference type="ARBA" id="ARBA00023098"/>
    </source>
</evidence>
<evidence type="ECO:0000313" key="14">
    <source>
        <dbReference type="EMBL" id="MCF2496697.1"/>
    </source>
</evidence>
<evidence type="ECO:0000256" key="6">
    <source>
        <dbReference type="ARBA" id="ARBA00022989"/>
    </source>
</evidence>
<evidence type="ECO:0000256" key="11">
    <source>
        <dbReference type="ARBA" id="ARBA00023160"/>
    </source>
</evidence>
<feature type="transmembrane region" description="Helical" evidence="12">
    <location>
        <begin position="74"/>
        <end position="94"/>
    </location>
</feature>
<dbReference type="PANTHER" id="PTHR11351">
    <property type="entry name" value="ACYL-COA DESATURASE"/>
    <property type="match status" value="1"/>
</dbReference>
<comment type="similarity">
    <text evidence="2">Belongs to the fatty acid desaturase type 2 family.</text>
</comment>
<evidence type="ECO:0000256" key="8">
    <source>
        <dbReference type="ARBA" id="ARBA00023004"/>
    </source>
</evidence>
<gene>
    <name evidence="14" type="ORF">L0661_00160</name>
</gene>
<sequence length="344" mass="39903">MAFIDRVLQTPSYGWSDQAGELIKPKAGQILTEFFTRLNVFADRRNWLPLMSWVKVLCTIPLLMLFLFKFISLPLFAAAFVYSMIIMGTHGTIWHHRYCTHGAYKFRNKFWRIVTQNLTVSMIPEEIYAISHHVHHAKSDQPGDPYNARAGFLYCFLADVNHQPIAKELSEADYNRVRLLMKHTGVEGNSYKQYQKWGSYVPPGQALFAWLLNWSFWYFLFYAVGGHALACCLFGAAGFWAVGVRTFNYEGHGKGKNLQVIGVDFNTKDQSINQVWPGIVAGEWHNNHHLYPKSARSGFKPYQVDLAWYYIKFMYMIGAVTSYKDSKQDFLKRYHTPYLQNQKV</sequence>
<keyword evidence="5" id="KW-0276">Fatty acid metabolism</keyword>